<protein>
    <submittedName>
        <fullName evidence="1">Bcl-2-related protein A1</fullName>
    </submittedName>
</protein>
<dbReference type="Proteomes" id="UP000297703">
    <property type="component" value="Unassembled WGS sequence"/>
</dbReference>
<keyword evidence="2" id="KW-1185">Reference proteome</keyword>
<proteinExistence type="predicted"/>
<accession>A0A4D9EVP5</accession>
<organism evidence="1 2">
    <name type="scientific">Platysternon megacephalum</name>
    <name type="common">big-headed turtle</name>
    <dbReference type="NCBI Taxonomy" id="55544"/>
    <lineage>
        <taxon>Eukaryota</taxon>
        <taxon>Metazoa</taxon>
        <taxon>Chordata</taxon>
        <taxon>Craniata</taxon>
        <taxon>Vertebrata</taxon>
        <taxon>Euteleostomi</taxon>
        <taxon>Archelosauria</taxon>
        <taxon>Testudinata</taxon>
        <taxon>Testudines</taxon>
        <taxon>Cryptodira</taxon>
        <taxon>Durocryptodira</taxon>
        <taxon>Testudinoidea</taxon>
        <taxon>Platysternidae</taxon>
        <taxon>Platysternon</taxon>
    </lineage>
</organism>
<dbReference type="EMBL" id="QXTE01000016">
    <property type="protein sequence ID" value="TFK13265.1"/>
    <property type="molecule type" value="Genomic_DNA"/>
</dbReference>
<reference evidence="1 2" key="1">
    <citation type="submission" date="2019-04" db="EMBL/GenBank/DDBJ databases">
        <title>Draft genome of the big-headed turtle Platysternon megacephalum.</title>
        <authorList>
            <person name="Gong S."/>
        </authorList>
    </citation>
    <scope>NUCLEOTIDE SEQUENCE [LARGE SCALE GENOMIC DNA]</scope>
    <source>
        <strain evidence="1">DO16091913</strain>
        <tissue evidence="1">Muscle</tissue>
    </source>
</reference>
<name>A0A4D9EVP5_9SAUR</name>
<evidence type="ECO:0000313" key="1">
    <source>
        <dbReference type="EMBL" id="TFK13265.1"/>
    </source>
</evidence>
<gene>
    <name evidence="1" type="ORF">DR999_PMT03214</name>
</gene>
<evidence type="ECO:0000313" key="2">
    <source>
        <dbReference type="Proteomes" id="UP000297703"/>
    </source>
</evidence>
<dbReference type="AlphaFoldDB" id="A0A4D9EVP5"/>
<comment type="caution">
    <text evidence="1">The sequence shown here is derived from an EMBL/GenBank/DDBJ whole genome shotgun (WGS) entry which is preliminary data.</text>
</comment>
<sequence length="106" mass="11989">MIIPHFLTKGKIAFKCSSLAFRVNAAKLGWFTPQTQADVTAFWHRIHRLEAFFATITARALVVVLMKAEMLEYLKQKVVTRQAHASQPNPTPCQSIFSSLCIQGQR</sequence>
<reference evidence="1 2" key="2">
    <citation type="submission" date="2019-04" db="EMBL/GenBank/DDBJ databases">
        <title>The genome sequence of big-headed turtle.</title>
        <authorList>
            <person name="Gong S."/>
        </authorList>
    </citation>
    <scope>NUCLEOTIDE SEQUENCE [LARGE SCALE GENOMIC DNA]</scope>
    <source>
        <strain evidence="1">DO16091913</strain>
        <tissue evidence="1">Muscle</tissue>
    </source>
</reference>